<dbReference type="PANTHER" id="PTHR31598">
    <property type="entry name" value="IQ DOMAIN-CONTAINING PROTEIN D"/>
    <property type="match status" value="1"/>
</dbReference>
<name>A0A5N4AA60_PHOPY</name>
<dbReference type="AlphaFoldDB" id="A0A5N4AA60"/>
<evidence type="ECO:0000256" key="6">
    <source>
        <dbReference type="ARBA" id="ARBA00022846"/>
    </source>
</evidence>
<comment type="similarity">
    <text evidence="3">Belongs to the DRC10 family.</text>
</comment>
<dbReference type="InParanoid" id="A0A5N4AA60"/>
<reference evidence="11 12" key="1">
    <citation type="journal article" date="2018" name="Elife">
        <title>Firefly genomes illuminate parallel origins of bioluminescence in beetles.</title>
        <authorList>
            <person name="Fallon T.R."/>
            <person name="Lower S.E."/>
            <person name="Chang C.H."/>
            <person name="Bessho-Uehara M."/>
            <person name="Martin G.J."/>
            <person name="Bewick A.J."/>
            <person name="Behringer M."/>
            <person name="Debat H.J."/>
            <person name="Wong I."/>
            <person name="Day J.C."/>
            <person name="Suvorov A."/>
            <person name="Silva C.J."/>
            <person name="Stanger-Hall K.F."/>
            <person name="Hall D.W."/>
            <person name="Schmitz R.J."/>
            <person name="Nelson D.R."/>
            <person name="Lewis S.M."/>
            <person name="Shigenobu S."/>
            <person name="Bybee S.M."/>
            <person name="Larracuente A.M."/>
            <person name="Oba Y."/>
            <person name="Weng J.K."/>
        </authorList>
    </citation>
    <scope>NUCLEOTIDE SEQUENCE [LARGE SCALE GENOMIC DNA]</scope>
    <source>
        <strain evidence="11">1611_PpyrPB1</strain>
        <tissue evidence="11">Whole body</tissue>
    </source>
</reference>
<gene>
    <name evidence="11" type="ORF">PPYR_13817</name>
</gene>
<keyword evidence="9" id="KW-0966">Cell projection</keyword>
<comment type="caution">
    <text evidence="11">The sequence shown here is derived from an EMBL/GenBank/DDBJ whole genome shotgun (WGS) entry which is preliminary data.</text>
</comment>
<evidence type="ECO:0000256" key="3">
    <source>
        <dbReference type="ARBA" id="ARBA00009071"/>
    </source>
</evidence>
<proteinExistence type="inferred from homology"/>
<keyword evidence="10" id="KW-0175">Coiled coil</keyword>
<keyword evidence="5" id="KW-0963">Cytoplasm</keyword>
<comment type="subcellular location">
    <subcellularLocation>
        <location evidence="2">Cytoplasm</location>
        <location evidence="2">Cytoskeleton</location>
        <location evidence="2">Flagellum axoneme</location>
    </subcellularLocation>
</comment>
<dbReference type="EMBL" id="VVIM01000009">
    <property type="protein sequence ID" value="KAB0794197.1"/>
    <property type="molecule type" value="Genomic_DNA"/>
</dbReference>
<evidence type="ECO:0000256" key="9">
    <source>
        <dbReference type="ARBA" id="ARBA00023273"/>
    </source>
</evidence>
<evidence type="ECO:0000313" key="11">
    <source>
        <dbReference type="EMBL" id="KAB0794197.1"/>
    </source>
</evidence>
<dbReference type="Proteomes" id="UP000327044">
    <property type="component" value="Unassembled WGS sequence"/>
</dbReference>
<organism evidence="11 12">
    <name type="scientific">Photinus pyralis</name>
    <name type="common">Common eastern firefly</name>
    <name type="synonym">Lampyris pyralis</name>
    <dbReference type="NCBI Taxonomy" id="7054"/>
    <lineage>
        <taxon>Eukaryota</taxon>
        <taxon>Metazoa</taxon>
        <taxon>Ecdysozoa</taxon>
        <taxon>Arthropoda</taxon>
        <taxon>Hexapoda</taxon>
        <taxon>Insecta</taxon>
        <taxon>Pterygota</taxon>
        <taxon>Neoptera</taxon>
        <taxon>Endopterygota</taxon>
        <taxon>Coleoptera</taxon>
        <taxon>Polyphaga</taxon>
        <taxon>Elateriformia</taxon>
        <taxon>Elateroidea</taxon>
        <taxon>Lampyridae</taxon>
        <taxon>Lampyrinae</taxon>
        <taxon>Photinus</taxon>
    </lineage>
</organism>
<protein>
    <recommendedName>
        <fullName evidence="4">Dynein regulatory complex protein 10</fullName>
    </recommendedName>
</protein>
<keyword evidence="12" id="KW-1185">Reference proteome</keyword>
<accession>A0A5N4AA60</accession>
<keyword evidence="8" id="KW-0206">Cytoskeleton</keyword>
<evidence type="ECO:0000256" key="5">
    <source>
        <dbReference type="ARBA" id="ARBA00022490"/>
    </source>
</evidence>
<evidence type="ECO:0000256" key="2">
    <source>
        <dbReference type="ARBA" id="ARBA00004611"/>
    </source>
</evidence>
<keyword evidence="7" id="KW-0969">Cilium</keyword>
<comment type="function">
    <text evidence="1">Component of the nexin-dynein regulatory complex (N-DRC), a key regulator of ciliary/flagellar motility which maintains the alignment and integrity of the distal axoneme and regulates microtubule sliding in motile axonemes.</text>
</comment>
<evidence type="ECO:0000256" key="8">
    <source>
        <dbReference type="ARBA" id="ARBA00023212"/>
    </source>
</evidence>
<evidence type="ECO:0000256" key="7">
    <source>
        <dbReference type="ARBA" id="ARBA00023069"/>
    </source>
</evidence>
<evidence type="ECO:0000313" key="12">
    <source>
        <dbReference type="Proteomes" id="UP000327044"/>
    </source>
</evidence>
<keyword evidence="6" id="KW-0282">Flagellum</keyword>
<evidence type="ECO:0000256" key="4">
    <source>
        <dbReference type="ARBA" id="ARBA00021752"/>
    </source>
</evidence>
<feature type="coiled-coil region" evidence="10">
    <location>
        <begin position="308"/>
        <end position="342"/>
    </location>
</feature>
<dbReference type="InterPro" id="IPR042815">
    <property type="entry name" value="DRC10"/>
</dbReference>
<dbReference type="PANTHER" id="PTHR31598:SF1">
    <property type="entry name" value="DYNEIN REGULATORY COMPLEX PROTEIN 10"/>
    <property type="match status" value="1"/>
</dbReference>
<evidence type="ECO:0000256" key="1">
    <source>
        <dbReference type="ARBA" id="ARBA00003029"/>
    </source>
</evidence>
<evidence type="ECO:0000256" key="10">
    <source>
        <dbReference type="SAM" id="Coils"/>
    </source>
</evidence>
<dbReference type="OrthoDB" id="536093at2759"/>
<sequence>MSTEGEFTIFQVPSDQAELQLQYDRVIRVLDLVIEKVKICVCLPDFLAQSSKLLDVDVGYIQEICAKYCYRQPSISTGKCTASSVRRKTKPSALDSLRRFVNPQMTQVVEILYKNYQLKKASLENDLLISGESARFVSSLKLMRDIMDERCKVNAVEQIMREKFLKSAYKENIEMKGHLLALTSEGEKQRREFNLQINSKNATLLGLQKEISRRNTALKEETKLIAEKNEAGLAEDRETSKLRQQELATESKTVANQYDNLLSQHLKSERKLRVKRLKTETQLSGWLSKYDFDMQDRQAEFDVQMSGFEEEQDAFDALVVKMNELEEMSASFMEEKEEEDEQQRLAVNFFSRNRAARVIQRYYRAYRFRLLKSKKKDKQKKKKK</sequence>